<proteinExistence type="predicted"/>
<dbReference type="Proteomes" id="UP000243459">
    <property type="component" value="Chromosome 10"/>
</dbReference>
<feature type="compositionally biased region" description="Polar residues" evidence="1">
    <location>
        <begin position="90"/>
        <end position="104"/>
    </location>
</feature>
<evidence type="ECO:0000313" key="3">
    <source>
        <dbReference type="Proteomes" id="UP000243459"/>
    </source>
</evidence>
<dbReference type="Gramene" id="ONK56392">
    <property type="protein sequence ID" value="ONK56392"/>
    <property type="gene ID" value="A4U43_C10F8040"/>
</dbReference>
<protein>
    <submittedName>
        <fullName evidence="2">Uncharacterized protein</fullName>
    </submittedName>
</protein>
<accession>A0A5P1E1B2</accession>
<keyword evidence="3" id="KW-1185">Reference proteome</keyword>
<dbReference type="EMBL" id="CM007390">
    <property type="protein sequence ID" value="ONK56392.1"/>
    <property type="molecule type" value="Genomic_DNA"/>
</dbReference>
<name>A0A5P1E1B2_ASPOF</name>
<dbReference type="AlphaFoldDB" id="A0A5P1E1B2"/>
<organism evidence="2 3">
    <name type="scientific">Asparagus officinalis</name>
    <name type="common">Garden asparagus</name>
    <dbReference type="NCBI Taxonomy" id="4686"/>
    <lineage>
        <taxon>Eukaryota</taxon>
        <taxon>Viridiplantae</taxon>
        <taxon>Streptophyta</taxon>
        <taxon>Embryophyta</taxon>
        <taxon>Tracheophyta</taxon>
        <taxon>Spermatophyta</taxon>
        <taxon>Magnoliopsida</taxon>
        <taxon>Liliopsida</taxon>
        <taxon>Asparagales</taxon>
        <taxon>Asparagaceae</taxon>
        <taxon>Asparagoideae</taxon>
        <taxon>Asparagus</taxon>
    </lineage>
</organism>
<sequence>MGDDDVATLDLLRDHLLGNDLDTLLISNLPSSSHSDDFSPNPNLNVIQFGGPHQLSRFTRRPNLSISLRRQKVRITGFTPSYRVQDAIIEQSSPNDTNTDTGRSMGSPRGVGTAGQRFGDAEPRSRVCSGFETDVRSRRC</sequence>
<evidence type="ECO:0000256" key="1">
    <source>
        <dbReference type="SAM" id="MobiDB-lite"/>
    </source>
</evidence>
<gene>
    <name evidence="2" type="ORF">A4U43_C10F8040</name>
</gene>
<evidence type="ECO:0000313" key="2">
    <source>
        <dbReference type="EMBL" id="ONK56392.1"/>
    </source>
</evidence>
<feature type="region of interest" description="Disordered" evidence="1">
    <location>
        <begin position="86"/>
        <end position="140"/>
    </location>
</feature>
<reference evidence="3" key="1">
    <citation type="journal article" date="2017" name="Nat. Commun.">
        <title>The asparagus genome sheds light on the origin and evolution of a young Y chromosome.</title>
        <authorList>
            <person name="Harkess A."/>
            <person name="Zhou J."/>
            <person name="Xu C."/>
            <person name="Bowers J.E."/>
            <person name="Van der Hulst R."/>
            <person name="Ayyampalayam S."/>
            <person name="Mercati F."/>
            <person name="Riccardi P."/>
            <person name="McKain M.R."/>
            <person name="Kakrana A."/>
            <person name="Tang H."/>
            <person name="Ray J."/>
            <person name="Groenendijk J."/>
            <person name="Arikit S."/>
            <person name="Mathioni S.M."/>
            <person name="Nakano M."/>
            <person name="Shan H."/>
            <person name="Telgmann-Rauber A."/>
            <person name="Kanno A."/>
            <person name="Yue Z."/>
            <person name="Chen H."/>
            <person name="Li W."/>
            <person name="Chen Y."/>
            <person name="Xu X."/>
            <person name="Zhang Y."/>
            <person name="Luo S."/>
            <person name="Chen H."/>
            <person name="Gao J."/>
            <person name="Mao Z."/>
            <person name="Pires J.C."/>
            <person name="Luo M."/>
            <person name="Kudrna D."/>
            <person name="Wing R.A."/>
            <person name="Meyers B.C."/>
            <person name="Yi K."/>
            <person name="Kong H."/>
            <person name="Lavrijsen P."/>
            <person name="Sunseri F."/>
            <person name="Falavigna A."/>
            <person name="Ye Y."/>
            <person name="Leebens-Mack J.H."/>
            <person name="Chen G."/>
        </authorList>
    </citation>
    <scope>NUCLEOTIDE SEQUENCE [LARGE SCALE GENOMIC DNA]</scope>
    <source>
        <strain evidence="3">cv. DH0086</strain>
    </source>
</reference>